<evidence type="ECO:0000256" key="4">
    <source>
        <dbReference type="ARBA" id="ARBA00022723"/>
    </source>
</evidence>
<keyword evidence="5" id="KW-0408">Iron</keyword>
<feature type="region of interest" description="Disordered" evidence="10">
    <location>
        <begin position="56"/>
        <end position="76"/>
    </location>
</feature>
<dbReference type="PROSITE" id="PS51296">
    <property type="entry name" value="RIESKE"/>
    <property type="match status" value="1"/>
</dbReference>
<dbReference type="PRINTS" id="PR00162">
    <property type="entry name" value="RIESKE"/>
</dbReference>
<accession>A0ABP6P8F9</accession>
<gene>
    <name evidence="12" type="ORF">GCM10010451_20230</name>
</gene>
<dbReference type="InterPro" id="IPR014349">
    <property type="entry name" value="Rieske_Fe-S_prot"/>
</dbReference>
<evidence type="ECO:0000256" key="9">
    <source>
        <dbReference type="ARBA" id="ARBA00034078"/>
    </source>
</evidence>
<comment type="function">
    <text evidence="1">Iron-sulfur subunit of the cytochrome bc1 complex, an essential component of the respiratory electron transport chain required for ATP synthesis. The bc1 complex catalyzes the oxidation of menaquinol and the reduction of cytochrome c in the respiratory chain. The bc1 complex operates through a Q-cycle mechanism that couples electron transfer to generation of the proton gradient that drives ATP synthesis.</text>
</comment>
<evidence type="ECO:0000256" key="7">
    <source>
        <dbReference type="ARBA" id="ARBA00023157"/>
    </source>
</evidence>
<keyword evidence="13" id="KW-1185">Reference proteome</keyword>
<feature type="domain" description="Rieske" evidence="11">
    <location>
        <begin position="67"/>
        <end position="159"/>
    </location>
</feature>
<dbReference type="CDD" id="cd03467">
    <property type="entry name" value="Rieske"/>
    <property type="match status" value="1"/>
</dbReference>
<evidence type="ECO:0000256" key="5">
    <source>
        <dbReference type="ARBA" id="ARBA00023004"/>
    </source>
</evidence>
<dbReference type="InterPro" id="IPR005805">
    <property type="entry name" value="Rieske_Fe-S_prot_C"/>
</dbReference>
<evidence type="ECO:0000256" key="2">
    <source>
        <dbReference type="ARBA" id="ARBA00015816"/>
    </source>
</evidence>
<dbReference type="EMBL" id="BAAAUH010000011">
    <property type="protein sequence ID" value="GAA3171471.1"/>
    <property type="molecule type" value="Genomic_DNA"/>
</dbReference>
<evidence type="ECO:0000256" key="10">
    <source>
        <dbReference type="SAM" id="MobiDB-lite"/>
    </source>
</evidence>
<feature type="region of interest" description="Disordered" evidence="10">
    <location>
        <begin position="1"/>
        <end position="23"/>
    </location>
</feature>
<dbReference type="Proteomes" id="UP001501866">
    <property type="component" value="Unassembled WGS sequence"/>
</dbReference>
<proteinExistence type="predicted"/>
<comment type="caution">
    <text evidence="12">The sequence shown here is derived from an EMBL/GenBank/DDBJ whole genome shotgun (WGS) entry which is preliminary data.</text>
</comment>
<evidence type="ECO:0000256" key="6">
    <source>
        <dbReference type="ARBA" id="ARBA00023014"/>
    </source>
</evidence>
<evidence type="ECO:0000256" key="3">
    <source>
        <dbReference type="ARBA" id="ARBA00022714"/>
    </source>
</evidence>
<dbReference type="Gene3D" id="2.102.10.10">
    <property type="entry name" value="Rieske [2Fe-2S] iron-sulphur domain"/>
    <property type="match status" value="1"/>
</dbReference>
<protein>
    <recommendedName>
        <fullName evidence="2">Cytochrome bc1 complex Rieske iron-sulfur subunit</fullName>
    </recommendedName>
    <alternativeName>
        <fullName evidence="8">Cytochrome bc1 reductase complex subunit QcrA</fullName>
    </alternativeName>
</protein>
<name>A0ABP6P8F9_9ACTN</name>
<dbReference type="PANTHER" id="PTHR10134">
    <property type="entry name" value="CYTOCHROME B-C1 COMPLEX SUBUNIT RIESKE, MITOCHONDRIAL"/>
    <property type="match status" value="1"/>
</dbReference>
<sequence>MRGRRSAAPLAHPTAPPSDPVEPFMPARPAASRRTVLRGVALTPVAGLALAACAPPEDGPARPTGPVELGAESEVPRGGAKLYREHNVVVSRGEDGALTAYSTVCTHARCPINKLEGTKLICPCHGSEFDATTGKVLREPAVAPLMALSVEVKNGTITAKPEV</sequence>
<comment type="cofactor">
    <cofactor evidence="9">
        <name>[2Fe-2S] cluster</name>
        <dbReference type="ChEBI" id="CHEBI:190135"/>
    </cofactor>
</comment>
<keyword evidence="7" id="KW-1015">Disulfide bond</keyword>
<keyword evidence="6" id="KW-0411">Iron-sulfur</keyword>
<dbReference type="InterPro" id="IPR017941">
    <property type="entry name" value="Rieske_2Fe-2S"/>
</dbReference>
<evidence type="ECO:0000256" key="8">
    <source>
        <dbReference type="ARBA" id="ARBA00029586"/>
    </source>
</evidence>
<reference evidence="13" key="1">
    <citation type="journal article" date="2019" name="Int. J. Syst. Evol. Microbiol.">
        <title>The Global Catalogue of Microorganisms (GCM) 10K type strain sequencing project: providing services to taxonomists for standard genome sequencing and annotation.</title>
        <authorList>
            <consortium name="The Broad Institute Genomics Platform"/>
            <consortium name="The Broad Institute Genome Sequencing Center for Infectious Disease"/>
            <person name="Wu L."/>
            <person name="Ma J."/>
        </authorList>
    </citation>
    <scope>NUCLEOTIDE SEQUENCE [LARGE SCALE GENOMIC DNA]</scope>
    <source>
        <strain evidence="13">JCM 9095</strain>
    </source>
</reference>
<dbReference type="Pfam" id="PF00355">
    <property type="entry name" value="Rieske"/>
    <property type="match status" value="1"/>
</dbReference>
<evidence type="ECO:0000313" key="13">
    <source>
        <dbReference type="Proteomes" id="UP001501866"/>
    </source>
</evidence>
<organism evidence="12 13">
    <name type="scientific">Streptomyces virens</name>
    <dbReference type="NCBI Taxonomy" id="285572"/>
    <lineage>
        <taxon>Bacteria</taxon>
        <taxon>Bacillati</taxon>
        <taxon>Actinomycetota</taxon>
        <taxon>Actinomycetes</taxon>
        <taxon>Kitasatosporales</taxon>
        <taxon>Streptomycetaceae</taxon>
        <taxon>Streptomyces</taxon>
    </lineage>
</organism>
<evidence type="ECO:0000256" key="1">
    <source>
        <dbReference type="ARBA" id="ARBA00002494"/>
    </source>
</evidence>
<keyword evidence="4" id="KW-0479">Metal-binding</keyword>
<keyword evidence="3" id="KW-0001">2Fe-2S</keyword>
<evidence type="ECO:0000313" key="12">
    <source>
        <dbReference type="EMBL" id="GAA3171471.1"/>
    </source>
</evidence>
<dbReference type="InterPro" id="IPR036922">
    <property type="entry name" value="Rieske_2Fe-2S_sf"/>
</dbReference>
<dbReference type="SUPFAM" id="SSF50022">
    <property type="entry name" value="ISP domain"/>
    <property type="match status" value="1"/>
</dbReference>
<evidence type="ECO:0000259" key="11">
    <source>
        <dbReference type="PROSITE" id="PS51296"/>
    </source>
</evidence>